<dbReference type="InterPro" id="IPR000073">
    <property type="entry name" value="AB_hydrolase_1"/>
</dbReference>
<protein>
    <submittedName>
        <fullName evidence="2">Alpha/beta fold hydrolase</fullName>
    </submittedName>
</protein>
<evidence type="ECO:0000313" key="2">
    <source>
        <dbReference type="EMBL" id="MEJ2864638.1"/>
    </source>
</evidence>
<reference evidence="2 3" key="1">
    <citation type="submission" date="2024-03" db="EMBL/GenBank/DDBJ databases">
        <title>Actinomycetospora sp. OC33-EN07, a novel actinomycete isolated from wild orchid (Aerides multiflora).</title>
        <authorList>
            <person name="Suriyachadkun C."/>
        </authorList>
    </citation>
    <scope>NUCLEOTIDE SEQUENCE [LARGE SCALE GENOMIC DNA]</scope>
    <source>
        <strain evidence="2 3">OC33-EN07</strain>
    </source>
</reference>
<dbReference type="PANTHER" id="PTHR43798">
    <property type="entry name" value="MONOACYLGLYCEROL LIPASE"/>
    <property type="match status" value="1"/>
</dbReference>
<name>A0ABU8ME00_9PSEU</name>
<dbReference type="PRINTS" id="PR00412">
    <property type="entry name" value="EPOXHYDRLASE"/>
</dbReference>
<sequence>MSAPTSLTVPGHPATPRSVEIGGHRMSYVDEGSGPPVLLVHGNPTWSFYWRSLLAALPAAGMRAIAPDHIGMGRSDKPGPDEYPHTLQRRVDDLSAFVDSLALDGPISMVVHDWGGPIGLSWAVEHLERLDRLVLLNTGAFPLPRDHRIPWMLQAARLPVVGDLAVRGLGAFSRGALVLGTGQRWLPPEARRGLLAPYDTPAHRVAVHAFVQDIPTSPADPAHPVLARLAERLPRLDAVPTQIWWGMKDPVFDGRILDELTTYLPSAEVHRLPDAGHYVLEDAAERIVPGAAAFLAGDRG</sequence>
<dbReference type="InterPro" id="IPR029058">
    <property type="entry name" value="AB_hydrolase_fold"/>
</dbReference>
<evidence type="ECO:0000259" key="1">
    <source>
        <dbReference type="Pfam" id="PF00561"/>
    </source>
</evidence>
<feature type="domain" description="AB hydrolase-1" evidence="1">
    <location>
        <begin position="35"/>
        <end position="283"/>
    </location>
</feature>
<dbReference type="InterPro" id="IPR000639">
    <property type="entry name" value="Epox_hydrolase-like"/>
</dbReference>
<comment type="caution">
    <text evidence="2">The sequence shown here is derived from an EMBL/GenBank/DDBJ whole genome shotgun (WGS) entry which is preliminary data.</text>
</comment>
<gene>
    <name evidence="2" type="ORF">WCD58_26015</name>
</gene>
<keyword evidence="2" id="KW-0378">Hydrolase</keyword>
<keyword evidence="3" id="KW-1185">Reference proteome</keyword>
<dbReference type="Pfam" id="PF00561">
    <property type="entry name" value="Abhydrolase_1"/>
    <property type="match status" value="1"/>
</dbReference>
<accession>A0ABU8ME00</accession>
<dbReference type="PRINTS" id="PR00111">
    <property type="entry name" value="ABHYDROLASE"/>
</dbReference>
<dbReference type="PANTHER" id="PTHR43798:SF24">
    <property type="entry name" value="CIS-3-ALKYL-4-ALKYLOXETAN-2-ONE DECARBOXYLASE"/>
    <property type="match status" value="1"/>
</dbReference>
<organism evidence="2 3">
    <name type="scientific">Actinomycetospora flava</name>
    <dbReference type="NCBI Taxonomy" id="3129232"/>
    <lineage>
        <taxon>Bacteria</taxon>
        <taxon>Bacillati</taxon>
        <taxon>Actinomycetota</taxon>
        <taxon>Actinomycetes</taxon>
        <taxon>Pseudonocardiales</taxon>
        <taxon>Pseudonocardiaceae</taxon>
        <taxon>Actinomycetospora</taxon>
    </lineage>
</organism>
<dbReference type="SUPFAM" id="SSF53474">
    <property type="entry name" value="alpha/beta-Hydrolases"/>
    <property type="match status" value="1"/>
</dbReference>
<dbReference type="RefSeq" id="WP_337706008.1">
    <property type="nucleotide sequence ID" value="NZ_JBBEGM010000013.1"/>
</dbReference>
<dbReference type="Proteomes" id="UP001369736">
    <property type="component" value="Unassembled WGS sequence"/>
</dbReference>
<dbReference type="EMBL" id="JBBEGM010000013">
    <property type="protein sequence ID" value="MEJ2864638.1"/>
    <property type="molecule type" value="Genomic_DNA"/>
</dbReference>
<dbReference type="GO" id="GO:0016787">
    <property type="term" value="F:hydrolase activity"/>
    <property type="evidence" value="ECO:0007669"/>
    <property type="project" value="UniProtKB-KW"/>
</dbReference>
<dbReference type="Gene3D" id="3.40.50.1820">
    <property type="entry name" value="alpha/beta hydrolase"/>
    <property type="match status" value="1"/>
</dbReference>
<dbReference type="InterPro" id="IPR050266">
    <property type="entry name" value="AB_hydrolase_sf"/>
</dbReference>
<proteinExistence type="predicted"/>
<evidence type="ECO:0000313" key="3">
    <source>
        <dbReference type="Proteomes" id="UP001369736"/>
    </source>
</evidence>